<dbReference type="GO" id="GO:0003729">
    <property type="term" value="F:mRNA binding"/>
    <property type="evidence" value="ECO:0007669"/>
    <property type="project" value="InterPro"/>
</dbReference>
<evidence type="ECO:0000313" key="9">
    <source>
        <dbReference type="Proteomes" id="UP000321935"/>
    </source>
</evidence>
<keyword evidence="4" id="KW-0255">Endonuclease</keyword>
<dbReference type="RefSeq" id="WP_146921200.1">
    <property type="nucleotide sequence ID" value="NZ_VORW01000030.1"/>
</dbReference>
<dbReference type="GO" id="GO:0004519">
    <property type="term" value="F:endonuclease activity"/>
    <property type="evidence" value="ECO:0007669"/>
    <property type="project" value="UniProtKB-KW"/>
</dbReference>
<dbReference type="InterPro" id="IPR012933">
    <property type="entry name" value="HicA_mRNA_interferase"/>
</dbReference>
<organism evidence="8 9">
    <name type="scientific">Algoriphagus aquimarinus</name>
    <dbReference type="NCBI Taxonomy" id="237018"/>
    <lineage>
        <taxon>Bacteria</taxon>
        <taxon>Pseudomonadati</taxon>
        <taxon>Bacteroidota</taxon>
        <taxon>Cytophagia</taxon>
        <taxon>Cytophagales</taxon>
        <taxon>Cyclobacteriaceae</taxon>
        <taxon>Algoriphagus</taxon>
    </lineage>
</organism>
<gene>
    <name evidence="8" type="ORF">ESV85_21185</name>
</gene>
<keyword evidence="5" id="KW-0378">Hydrolase</keyword>
<dbReference type="Proteomes" id="UP000321935">
    <property type="component" value="Unassembled WGS sequence"/>
</dbReference>
<dbReference type="GO" id="GO:0016787">
    <property type="term" value="F:hydrolase activity"/>
    <property type="evidence" value="ECO:0007669"/>
    <property type="project" value="UniProtKB-KW"/>
</dbReference>
<keyword evidence="3" id="KW-0540">Nuclease</keyword>
<keyword evidence="6" id="KW-0694">RNA-binding</keyword>
<dbReference type="InterPro" id="IPR038570">
    <property type="entry name" value="HicA_sf"/>
</dbReference>
<dbReference type="Pfam" id="PF07927">
    <property type="entry name" value="HicA_toxin"/>
    <property type="match status" value="1"/>
</dbReference>
<keyword evidence="2" id="KW-1277">Toxin-antitoxin system</keyword>
<dbReference type="SUPFAM" id="SSF54786">
    <property type="entry name" value="YcfA/nrd intein domain"/>
    <property type="match status" value="1"/>
</dbReference>
<evidence type="ECO:0000256" key="6">
    <source>
        <dbReference type="ARBA" id="ARBA00022884"/>
    </source>
</evidence>
<reference evidence="8 9" key="1">
    <citation type="submission" date="2019-08" db="EMBL/GenBank/DDBJ databases">
        <title>Genomes sequence of Algoriphagus aquimarinus ACAM450.</title>
        <authorList>
            <person name="Bowman J.P."/>
        </authorList>
    </citation>
    <scope>NUCLEOTIDE SEQUENCE [LARGE SCALE GENOMIC DNA]</scope>
    <source>
        <strain evidence="8 9">ACAM 450</strain>
    </source>
</reference>
<dbReference type="Gene3D" id="3.30.920.30">
    <property type="entry name" value="Hypothetical protein"/>
    <property type="match status" value="1"/>
</dbReference>
<comment type="caution">
    <text evidence="8">The sequence shown here is derived from an EMBL/GenBank/DDBJ whole genome shotgun (WGS) entry which is preliminary data.</text>
</comment>
<dbReference type="OrthoDB" id="9798547at2"/>
<proteinExistence type="inferred from homology"/>
<evidence type="ECO:0000256" key="4">
    <source>
        <dbReference type="ARBA" id="ARBA00022759"/>
    </source>
</evidence>
<accession>A0A5C7ABB1</accession>
<dbReference type="EMBL" id="VORW01000030">
    <property type="protein sequence ID" value="TXE02677.1"/>
    <property type="molecule type" value="Genomic_DNA"/>
</dbReference>
<evidence type="ECO:0000256" key="2">
    <source>
        <dbReference type="ARBA" id="ARBA00022649"/>
    </source>
</evidence>
<keyword evidence="7" id="KW-0346">Stress response</keyword>
<evidence type="ECO:0000256" key="5">
    <source>
        <dbReference type="ARBA" id="ARBA00022801"/>
    </source>
</evidence>
<comment type="similarity">
    <text evidence="1">Belongs to the HicA mRNA interferase family.</text>
</comment>
<evidence type="ECO:0000256" key="3">
    <source>
        <dbReference type="ARBA" id="ARBA00022722"/>
    </source>
</evidence>
<name>A0A5C7ABB1_9BACT</name>
<protein>
    <submittedName>
        <fullName evidence="8">Addiction module toxin, HicA family</fullName>
    </submittedName>
</protein>
<evidence type="ECO:0000256" key="7">
    <source>
        <dbReference type="ARBA" id="ARBA00023016"/>
    </source>
</evidence>
<evidence type="ECO:0000313" key="8">
    <source>
        <dbReference type="EMBL" id="TXE02677.1"/>
    </source>
</evidence>
<sequence length="64" mass="7514">MRKLKVADVLKLLLKDDWFLHTQKGSHRQFKHLTKKGRVTVNGKPSDTLSQELLNSIWKQASWK</sequence>
<evidence type="ECO:0000256" key="1">
    <source>
        <dbReference type="ARBA" id="ARBA00006620"/>
    </source>
</evidence>
<dbReference type="AlphaFoldDB" id="A0A5C7ABB1"/>